<proteinExistence type="predicted"/>
<dbReference type="NCBIfam" id="TIGR01180">
    <property type="entry name" value="aman2_put"/>
    <property type="match status" value="1"/>
</dbReference>
<protein>
    <submittedName>
        <fullName evidence="3">Putative alpha-1,2-mannosidase</fullName>
    </submittedName>
</protein>
<dbReference type="Pfam" id="PF07971">
    <property type="entry name" value="Glyco_hydro_92"/>
    <property type="match status" value="1"/>
</dbReference>
<gene>
    <name evidence="3" type="ORF">HNQ40_001177</name>
</gene>
<dbReference type="InterPro" id="IPR005887">
    <property type="entry name" value="GH92_a_mannosidase_put"/>
</dbReference>
<dbReference type="GO" id="GO:0005829">
    <property type="term" value="C:cytosol"/>
    <property type="evidence" value="ECO:0007669"/>
    <property type="project" value="TreeGrafter"/>
</dbReference>
<reference evidence="3 4" key="1">
    <citation type="submission" date="2020-08" db="EMBL/GenBank/DDBJ databases">
        <title>Genomic Encyclopedia of Type Strains, Phase IV (KMG-IV): sequencing the most valuable type-strain genomes for metagenomic binning, comparative biology and taxonomic classification.</title>
        <authorList>
            <person name="Goeker M."/>
        </authorList>
    </citation>
    <scope>NUCLEOTIDE SEQUENCE [LARGE SCALE GENOMIC DNA]</scope>
    <source>
        <strain evidence="3 4">DSM 103725</strain>
    </source>
</reference>
<dbReference type="Gene3D" id="1.20.1050.60">
    <property type="entry name" value="alpha-1,2-mannosidase"/>
    <property type="match status" value="1"/>
</dbReference>
<evidence type="ECO:0000259" key="1">
    <source>
        <dbReference type="Pfam" id="PF07971"/>
    </source>
</evidence>
<dbReference type="PANTHER" id="PTHR12143:SF43">
    <property type="entry name" value="PUTATIVE-RELATED"/>
    <property type="match status" value="1"/>
</dbReference>
<dbReference type="InterPro" id="IPR012939">
    <property type="entry name" value="Glyco_hydro_92"/>
</dbReference>
<comment type="caution">
    <text evidence="3">The sequence shown here is derived from an EMBL/GenBank/DDBJ whole genome shotgun (WGS) entry which is preliminary data.</text>
</comment>
<dbReference type="InterPro" id="IPR008928">
    <property type="entry name" value="6-hairpin_glycosidase_sf"/>
</dbReference>
<name>A0A7X0H4Z1_9BACT</name>
<dbReference type="Pfam" id="PF17678">
    <property type="entry name" value="Glyco_hydro_92N"/>
    <property type="match status" value="1"/>
</dbReference>
<dbReference type="Proteomes" id="UP000541810">
    <property type="component" value="Unassembled WGS sequence"/>
</dbReference>
<organism evidence="3 4">
    <name type="scientific">Algisphaera agarilytica</name>
    <dbReference type="NCBI Taxonomy" id="1385975"/>
    <lineage>
        <taxon>Bacteria</taxon>
        <taxon>Pseudomonadati</taxon>
        <taxon>Planctomycetota</taxon>
        <taxon>Phycisphaerae</taxon>
        <taxon>Phycisphaerales</taxon>
        <taxon>Phycisphaeraceae</taxon>
        <taxon>Algisphaera</taxon>
    </lineage>
</organism>
<sequence>MSKSNILEDVDPFVGSEPMDVVVPQGLASKWFFPKPLIGNTHPGATLPFGMVSACAYTGGYPTGYGRWGKCLQGVPATLDDAKRGRGFTHFHPSGVGAIRKYYNYARVVPLTDAMGGLDAIDKPHKLENEVARPGYYACELNGTGITAELSVTSRGAVHRYTFAQDCEAMIAIDFSHGGIAIEDGQTIPLRGNCTTDGINTAQSDVVLEGVSLCTAATLRNYEDEPVAQLWEDGQILEDQEDLSYHYIRPSTFKPFGVLFTMPVKAGHQLELRLGFSLRTIRKARKNQPTRRFEVTAQRAADRWADKLGAIEVEGGTEAQRKVFRTSQYRCLVKPCEARDESPFWPWDGPFYFDMSTMWDMYKTQLPLALSLYPDFGRDFVNALLNIVEIEGNFPIGYRMARGFDRFAHQASALSHVTIADALTRGIDGIDWERAATVMAGDISRGGTGEAFVHQGIVHPITHTLDLAYGCYCTARIAQHIGDDRLYAQMAEKAAYWKNAYNPETGLLQHSTFYEGGKWNYSFRLLHDIPGRIALSGGAEPLITQLDQFFGFEGEPAPRVGLTPSVEELEAGYRMHRFEGLCNEPDMEVPYIYAFLGRHDRVCDIVREGLKLFTPTPGGMVGNDDSGGMTSWYVCSAKGLFPVAGQDLFIIGSPVFERSVTHLPGGDFIIEAPGTSDTCRYVSGATLNDQPLDQPFLRWAELLGGTLRLTMSEQPGAWGTAVTAAGH</sequence>
<dbReference type="InterPro" id="IPR050883">
    <property type="entry name" value="PNGase"/>
</dbReference>
<dbReference type="InterPro" id="IPR014718">
    <property type="entry name" value="GH-type_carb-bd"/>
</dbReference>
<keyword evidence="4" id="KW-1185">Reference proteome</keyword>
<dbReference type="InterPro" id="IPR041371">
    <property type="entry name" value="GH92_N"/>
</dbReference>
<dbReference type="GO" id="GO:0005975">
    <property type="term" value="P:carbohydrate metabolic process"/>
    <property type="evidence" value="ECO:0007669"/>
    <property type="project" value="InterPro"/>
</dbReference>
<accession>A0A7X0H4Z1</accession>
<feature type="domain" description="Glycosyl hydrolase family 92" evidence="1">
    <location>
        <begin position="284"/>
        <end position="712"/>
    </location>
</feature>
<dbReference type="SUPFAM" id="SSF48208">
    <property type="entry name" value="Six-hairpin glycosidases"/>
    <property type="match status" value="1"/>
</dbReference>
<dbReference type="Gene3D" id="2.70.98.10">
    <property type="match status" value="1"/>
</dbReference>
<dbReference type="PANTHER" id="PTHR12143">
    <property type="entry name" value="PEPTIDE N-GLYCANASE PNGASE -RELATED"/>
    <property type="match status" value="1"/>
</dbReference>
<evidence type="ECO:0000259" key="2">
    <source>
        <dbReference type="Pfam" id="PF17678"/>
    </source>
</evidence>
<feature type="domain" description="Glycosyl hydrolase family 92 N-terminal" evidence="2">
    <location>
        <begin position="10"/>
        <end position="277"/>
    </location>
</feature>
<dbReference type="Gene3D" id="1.20.1610.10">
    <property type="entry name" value="alpha-1,2-mannosidases domains"/>
    <property type="match status" value="1"/>
</dbReference>
<dbReference type="AlphaFoldDB" id="A0A7X0H4Z1"/>
<evidence type="ECO:0000313" key="4">
    <source>
        <dbReference type="Proteomes" id="UP000541810"/>
    </source>
</evidence>
<dbReference type="Gene3D" id="3.30.2080.10">
    <property type="entry name" value="GH92 mannosidase domain"/>
    <property type="match status" value="1"/>
</dbReference>
<dbReference type="GO" id="GO:0000224">
    <property type="term" value="F:peptide-N4-(N-acetyl-beta-glucosaminyl)asparagine amidase activity"/>
    <property type="evidence" value="ECO:0007669"/>
    <property type="project" value="TreeGrafter"/>
</dbReference>
<dbReference type="GO" id="GO:0030246">
    <property type="term" value="F:carbohydrate binding"/>
    <property type="evidence" value="ECO:0007669"/>
    <property type="project" value="InterPro"/>
</dbReference>
<dbReference type="EMBL" id="JACHGY010000001">
    <property type="protein sequence ID" value="MBB6429371.1"/>
    <property type="molecule type" value="Genomic_DNA"/>
</dbReference>
<dbReference type="GO" id="GO:0006516">
    <property type="term" value="P:glycoprotein catabolic process"/>
    <property type="evidence" value="ECO:0007669"/>
    <property type="project" value="TreeGrafter"/>
</dbReference>
<evidence type="ECO:0000313" key="3">
    <source>
        <dbReference type="EMBL" id="MBB6429371.1"/>
    </source>
</evidence>
<dbReference type="RefSeq" id="WP_184676953.1">
    <property type="nucleotide sequence ID" value="NZ_JACHGY010000001.1"/>
</dbReference>